<reference evidence="7" key="1">
    <citation type="submission" date="2018-03" db="EMBL/GenBank/DDBJ databases">
        <title>Ecological and genomic features of two cosmopolitan and abundant freshwater picocyanobacteria.</title>
        <authorList>
            <person name="Cabello-Yeves P.J."/>
            <person name="Picazo A."/>
            <person name="Camacho A."/>
            <person name="Callieri C."/>
            <person name="Rosselli R."/>
            <person name="Roda-Garcia J."/>
            <person name="Coutinho F.H."/>
            <person name="Rodriguez-Valera F."/>
        </authorList>
    </citation>
    <scope>NUCLEOTIDE SEQUENCE [LARGE SCALE GENOMIC DNA]</scope>
    <source>
        <strain evidence="7">Tous</strain>
    </source>
</reference>
<gene>
    <name evidence="6" type="ORF">C7K08_06375</name>
</gene>
<dbReference type="Proteomes" id="UP000240206">
    <property type="component" value="Unassembled WGS sequence"/>
</dbReference>
<feature type="transmembrane region" description="Helical" evidence="5">
    <location>
        <begin position="83"/>
        <end position="106"/>
    </location>
</feature>
<protein>
    <submittedName>
        <fullName evidence="6">Transporter</fullName>
    </submittedName>
</protein>
<dbReference type="Gene3D" id="1.20.1530.20">
    <property type="match status" value="1"/>
</dbReference>
<proteinExistence type="predicted"/>
<dbReference type="InterPro" id="IPR002657">
    <property type="entry name" value="BilAc:Na_symport/Acr3"/>
</dbReference>
<dbReference type="AlphaFoldDB" id="A0A2P7EEX8"/>
<evidence type="ECO:0000256" key="2">
    <source>
        <dbReference type="ARBA" id="ARBA00022692"/>
    </source>
</evidence>
<feature type="non-terminal residue" evidence="6">
    <location>
        <position position="135"/>
    </location>
</feature>
<comment type="caution">
    <text evidence="6">The sequence shown here is derived from an EMBL/GenBank/DDBJ whole genome shotgun (WGS) entry which is preliminary data.</text>
</comment>
<dbReference type="EMBL" id="PXVC01000020">
    <property type="protein sequence ID" value="PSI01766.1"/>
    <property type="molecule type" value="Genomic_DNA"/>
</dbReference>
<keyword evidence="7" id="KW-1185">Reference proteome</keyword>
<feature type="transmembrane region" description="Helical" evidence="5">
    <location>
        <begin position="21"/>
        <end position="41"/>
    </location>
</feature>
<evidence type="ECO:0000256" key="4">
    <source>
        <dbReference type="ARBA" id="ARBA00023136"/>
    </source>
</evidence>
<accession>A0A2P7EEX8</accession>
<comment type="subcellular location">
    <subcellularLocation>
        <location evidence="1">Membrane</location>
        <topology evidence="1">Multi-pass membrane protein</topology>
    </subcellularLocation>
</comment>
<evidence type="ECO:0000256" key="5">
    <source>
        <dbReference type="SAM" id="Phobius"/>
    </source>
</evidence>
<sequence>MLSLGVSVDNKNLLGWIKQQGFLLRILVASCVVVPLLALMLLQSPLTAGLSPASKYAIALMALCPSAPLTLRKAAKAGGDRQLAAVLQVCSALTAVISVPSLAGLFRSLFAIEGWQIFPADVAIQVLTAQVLPLL</sequence>
<keyword evidence="3 5" id="KW-1133">Transmembrane helix</keyword>
<dbReference type="Pfam" id="PF01758">
    <property type="entry name" value="SBF"/>
    <property type="match status" value="1"/>
</dbReference>
<name>A0A2P7EEX8_9SYNE</name>
<evidence type="ECO:0000313" key="6">
    <source>
        <dbReference type="EMBL" id="PSI01766.1"/>
    </source>
</evidence>
<evidence type="ECO:0000256" key="1">
    <source>
        <dbReference type="ARBA" id="ARBA00004141"/>
    </source>
</evidence>
<keyword evidence="2 5" id="KW-0812">Transmembrane</keyword>
<dbReference type="InterPro" id="IPR038770">
    <property type="entry name" value="Na+/solute_symporter_sf"/>
</dbReference>
<organism evidence="6 7">
    <name type="scientific">Synechococcus lacustris str. Tous</name>
    <dbReference type="NCBI Taxonomy" id="1910958"/>
    <lineage>
        <taxon>Bacteria</taxon>
        <taxon>Bacillati</taxon>
        <taxon>Cyanobacteriota</taxon>
        <taxon>Cyanophyceae</taxon>
        <taxon>Synechococcales</taxon>
        <taxon>Synechococcaceae</taxon>
        <taxon>Synechococcus</taxon>
    </lineage>
</organism>
<dbReference type="GO" id="GO:0016020">
    <property type="term" value="C:membrane"/>
    <property type="evidence" value="ECO:0007669"/>
    <property type="project" value="UniProtKB-SubCell"/>
</dbReference>
<keyword evidence="4 5" id="KW-0472">Membrane</keyword>
<evidence type="ECO:0000313" key="7">
    <source>
        <dbReference type="Proteomes" id="UP000240206"/>
    </source>
</evidence>
<evidence type="ECO:0000256" key="3">
    <source>
        <dbReference type="ARBA" id="ARBA00022989"/>
    </source>
</evidence>